<sequence>MRSLAPIAFAAALMCGTSALAQTAEPATSSDTDTSAPATEAPATEATVTSTTSVETPAPMDASATMGASVTAAADTNWAQHDADRDGALTPLEFAMHVDAVNGALTAEAKRERFSRASGNGAIKLLNTTAADFSKADTNRDRKVDGSELAAWQTGGSAAMASTATPATGPAPDAATTGAGTGTPMPEAMPDDSAAPPANSSTDMTPATNPAPGAATTGAGTGTPIPEAMPDDSAAPPADSSTDMTPADPAVEPKQADDTMVTDTPPKN</sequence>
<protein>
    <recommendedName>
        <fullName evidence="5">EF-hand domain-containing protein</fullName>
    </recommendedName>
</protein>
<feature type="compositionally biased region" description="Low complexity" evidence="1">
    <location>
        <begin position="23"/>
        <end position="59"/>
    </location>
</feature>
<dbReference type="Proteomes" id="UP001595615">
    <property type="component" value="Unassembled WGS sequence"/>
</dbReference>
<feature type="compositionally biased region" description="Low complexity" evidence="1">
    <location>
        <begin position="205"/>
        <end position="224"/>
    </location>
</feature>
<name>A0ABV7X902_9SPHN</name>
<dbReference type="PROSITE" id="PS00018">
    <property type="entry name" value="EF_HAND_1"/>
    <property type="match status" value="2"/>
</dbReference>
<feature type="region of interest" description="Disordered" evidence="1">
    <location>
        <begin position="21"/>
        <end position="67"/>
    </location>
</feature>
<dbReference type="EMBL" id="JBHRXV010000004">
    <property type="protein sequence ID" value="MFC3712316.1"/>
    <property type="molecule type" value="Genomic_DNA"/>
</dbReference>
<dbReference type="InterPro" id="IPR018247">
    <property type="entry name" value="EF_Hand_1_Ca_BS"/>
</dbReference>
<feature type="compositionally biased region" description="Low complexity" evidence="1">
    <location>
        <begin position="154"/>
        <end position="186"/>
    </location>
</feature>
<reference evidence="4" key="1">
    <citation type="journal article" date="2019" name="Int. J. Syst. Evol. Microbiol.">
        <title>The Global Catalogue of Microorganisms (GCM) 10K type strain sequencing project: providing services to taxonomists for standard genome sequencing and annotation.</title>
        <authorList>
            <consortium name="The Broad Institute Genomics Platform"/>
            <consortium name="The Broad Institute Genome Sequencing Center for Infectious Disease"/>
            <person name="Wu L."/>
            <person name="Ma J."/>
        </authorList>
    </citation>
    <scope>NUCLEOTIDE SEQUENCE [LARGE SCALE GENOMIC DNA]</scope>
    <source>
        <strain evidence="4">KCTC 42644</strain>
    </source>
</reference>
<feature type="region of interest" description="Disordered" evidence="1">
    <location>
        <begin position="154"/>
        <end position="268"/>
    </location>
</feature>
<dbReference type="RefSeq" id="WP_380858946.1">
    <property type="nucleotide sequence ID" value="NZ_JBHRXV010000004.1"/>
</dbReference>
<feature type="signal peptide" evidence="2">
    <location>
        <begin position="1"/>
        <end position="21"/>
    </location>
</feature>
<feature type="compositionally biased region" description="Low complexity" evidence="1">
    <location>
        <begin position="231"/>
        <end position="241"/>
    </location>
</feature>
<comment type="caution">
    <text evidence="3">The sequence shown here is derived from an EMBL/GenBank/DDBJ whole genome shotgun (WGS) entry which is preliminary data.</text>
</comment>
<dbReference type="Gene3D" id="1.10.238.10">
    <property type="entry name" value="EF-hand"/>
    <property type="match status" value="1"/>
</dbReference>
<evidence type="ECO:0000313" key="4">
    <source>
        <dbReference type="Proteomes" id="UP001595615"/>
    </source>
</evidence>
<keyword evidence="4" id="KW-1185">Reference proteome</keyword>
<keyword evidence="2" id="KW-0732">Signal</keyword>
<evidence type="ECO:0008006" key="5">
    <source>
        <dbReference type="Google" id="ProtNLM"/>
    </source>
</evidence>
<organism evidence="3 4">
    <name type="scientific">Sphingoaurantiacus capsulatus</name>
    <dbReference type="NCBI Taxonomy" id="1771310"/>
    <lineage>
        <taxon>Bacteria</taxon>
        <taxon>Pseudomonadati</taxon>
        <taxon>Pseudomonadota</taxon>
        <taxon>Alphaproteobacteria</taxon>
        <taxon>Sphingomonadales</taxon>
        <taxon>Sphingosinicellaceae</taxon>
        <taxon>Sphingoaurantiacus</taxon>
    </lineage>
</organism>
<feature type="chain" id="PRO_5046202066" description="EF-hand domain-containing protein" evidence="2">
    <location>
        <begin position="22"/>
        <end position="268"/>
    </location>
</feature>
<evidence type="ECO:0000256" key="2">
    <source>
        <dbReference type="SAM" id="SignalP"/>
    </source>
</evidence>
<accession>A0ABV7X902</accession>
<proteinExistence type="predicted"/>
<evidence type="ECO:0000256" key="1">
    <source>
        <dbReference type="SAM" id="MobiDB-lite"/>
    </source>
</evidence>
<evidence type="ECO:0000313" key="3">
    <source>
        <dbReference type="EMBL" id="MFC3712316.1"/>
    </source>
</evidence>
<gene>
    <name evidence="3" type="ORF">ACFOMD_07030</name>
</gene>